<protein>
    <submittedName>
        <fullName evidence="2">Uncharacterized protein</fullName>
    </submittedName>
</protein>
<accession>A0A6C0ICZ6</accession>
<proteinExistence type="predicted"/>
<feature type="region of interest" description="Disordered" evidence="1">
    <location>
        <begin position="1"/>
        <end position="22"/>
    </location>
</feature>
<evidence type="ECO:0000313" key="2">
    <source>
        <dbReference type="EMBL" id="QHT90948.1"/>
    </source>
</evidence>
<organism evidence="2">
    <name type="scientific">viral metagenome</name>
    <dbReference type="NCBI Taxonomy" id="1070528"/>
    <lineage>
        <taxon>unclassified sequences</taxon>
        <taxon>metagenomes</taxon>
        <taxon>organismal metagenomes</taxon>
    </lineage>
</organism>
<feature type="compositionally biased region" description="Basic residues" evidence="1">
    <location>
        <begin position="1"/>
        <end position="11"/>
    </location>
</feature>
<feature type="region of interest" description="Disordered" evidence="1">
    <location>
        <begin position="108"/>
        <end position="137"/>
    </location>
</feature>
<feature type="compositionally biased region" description="Basic residues" evidence="1">
    <location>
        <begin position="110"/>
        <end position="137"/>
    </location>
</feature>
<reference evidence="2" key="1">
    <citation type="journal article" date="2020" name="Nature">
        <title>Giant virus diversity and host interactions through global metagenomics.</title>
        <authorList>
            <person name="Schulz F."/>
            <person name="Roux S."/>
            <person name="Paez-Espino D."/>
            <person name="Jungbluth S."/>
            <person name="Walsh D.A."/>
            <person name="Denef V.J."/>
            <person name="McMahon K.D."/>
            <person name="Konstantinidis K.T."/>
            <person name="Eloe-Fadrosh E.A."/>
            <person name="Kyrpides N.C."/>
            <person name="Woyke T."/>
        </authorList>
    </citation>
    <scope>NUCLEOTIDE SEQUENCE</scope>
    <source>
        <strain evidence="2">GVMAG-M-3300023184-72</strain>
    </source>
</reference>
<dbReference type="AlphaFoldDB" id="A0A6C0ICZ6"/>
<sequence>MARSSHRKTKRGGSSYSSAASYGEYVNGNQNAQFDRVFSTSGPYGNINSNTIIGAQGQNAVQPNMPSSQDLSLIQTAGKRGKRGKRGGVWGQVINQAVVPVALLGMQQTYRKKQGGKKSRKNGKKTRRNRGKKTRRY</sequence>
<feature type="compositionally biased region" description="Low complexity" evidence="1">
    <location>
        <begin position="12"/>
        <end position="22"/>
    </location>
</feature>
<name>A0A6C0ICZ6_9ZZZZ</name>
<dbReference type="EMBL" id="MN740161">
    <property type="protein sequence ID" value="QHT90948.1"/>
    <property type="molecule type" value="Genomic_DNA"/>
</dbReference>
<evidence type="ECO:0000256" key="1">
    <source>
        <dbReference type="SAM" id="MobiDB-lite"/>
    </source>
</evidence>